<dbReference type="Gene3D" id="1.20.140.10">
    <property type="entry name" value="Butyryl-CoA Dehydrogenase, subunit A, domain 3"/>
    <property type="match status" value="1"/>
</dbReference>
<dbReference type="RefSeq" id="WP_380713311.1">
    <property type="nucleotide sequence ID" value="NZ_JBHUML010000003.1"/>
</dbReference>
<evidence type="ECO:0000313" key="8">
    <source>
        <dbReference type="Proteomes" id="UP001597520"/>
    </source>
</evidence>
<dbReference type="PIRSF" id="PIRSF016578">
    <property type="entry name" value="HsaA"/>
    <property type="match status" value="1"/>
</dbReference>
<evidence type="ECO:0000259" key="6">
    <source>
        <dbReference type="Pfam" id="PF08028"/>
    </source>
</evidence>
<name>A0ABW5T3R5_9BACI</name>
<feature type="region of interest" description="Disordered" evidence="3">
    <location>
        <begin position="122"/>
        <end position="141"/>
    </location>
</feature>
<proteinExistence type="predicted"/>
<dbReference type="CDD" id="cd00567">
    <property type="entry name" value="ACAD"/>
    <property type="match status" value="1"/>
</dbReference>
<feature type="compositionally biased region" description="Polar residues" evidence="3">
    <location>
        <begin position="122"/>
        <end position="133"/>
    </location>
</feature>
<keyword evidence="8" id="KW-1185">Reference proteome</keyword>
<evidence type="ECO:0000256" key="2">
    <source>
        <dbReference type="ARBA" id="ARBA00023002"/>
    </source>
</evidence>
<dbReference type="Gene3D" id="2.40.110.10">
    <property type="entry name" value="Butyryl-CoA Dehydrogenase, subunit A, domain 2"/>
    <property type="match status" value="1"/>
</dbReference>
<dbReference type="InterPro" id="IPR037069">
    <property type="entry name" value="AcylCoA_DH/ox_N_sf"/>
</dbReference>
<dbReference type="EMBL" id="JBHUML010000003">
    <property type="protein sequence ID" value="MFD2705992.1"/>
    <property type="molecule type" value="Genomic_DNA"/>
</dbReference>
<dbReference type="InterPro" id="IPR013786">
    <property type="entry name" value="AcylCoA_DH/ox_N"/>
</dbReference>
<dbReference type="PANTHER" id="PTHR43884">
    <property type="entry name" value="ACYL-COA DEHYDROGENASE"/>
    <property type="match status" value="1"/>
</dbReference>
<evidence type="ECO:0000256" key="3">
    <source>
        <dbReference type="SAM" id="MobiDB-lite"/>
    </source>
</evidence>
<evidence type="ECO:0000259" key="5">
    <source>
        <dbReference type="Pfam" id="PF02771"/>
    </source>
</evidence>
<dbReference type="Gene3D" id="1.10.540.10">
    <property type="entry name" value="Acyl-CoA dehydrogenase/oxidase, N-terminal domain"/>
    <property type="match status" value="1"/>
</dbReference>
<feature type="domain" description="Acyl-CoA oxidase/dehydrogenase middle" evidence="4">
    <location>
        <begin position="125"/>
        <end position="216"/>
    </location>
</feature>
<dbReference type="InterPro" id="IPR009100">
    <property type="entry name" value="AcylCoA_DH/oxidase_NM_dom_sf"/>
</dbReference>
<dbReference type="Pfam" id="PF02771">
    <property type="entry name" value="Acyl-CoA_dh_N"/>
    <property type="match status" value="1"/>
</dbReference>
<evidence type="ECO:0000313" key="7">
    <source>
        <dbReference type="EMBL" id="MFD2705992.1"/>
    </source>
</evidence>
<dbReference type="Pfam" id="PF02770">
    <property type="entry name" value="Acyl-CoA_dh_M"/>
    <property type="match status" value="1"/>
</dbReference>
<dbReference type="PANTHER" id="PTHR43884:SF25">
    <property type="entry name" value="ACYL-COA DEHYDROGENASE YDBM-RELATED"/>
    <property type="match status" value="1"/>
</dbReference>
<organism evidence="7 8">
    <name type="scientific">Salibacterium lacus</name>
    <dbReference type="NCBI Taxonomy" id="1898109"/>
    <lineage>
        <taxon>Bacteria</taxon>
        <taxon>Bacillati</taxon>
        <taxon>Bacillota</taxon>
        <taxon>Bacilli</taxon>
        <taxon>Bacillales</taxon>
        <taxon>Bacillaceae</taxon>
    </lineage>
</organism>
<gene>
    <name evidence="7" type="ORF">ACFSUB_11010</name>
</gene>
<keyword evidence="1" id="KW-0285">Flavoprotein</keyword>
<evidence type="ECO:0000256" key="1">
    <source>
        <dbReference type="ARBA" id="ARBA00022630"/>
    </source>
</evidence>
<feature type="domain" description="Acyl-CoA dehydrogenase C-terminal" evidence="6">
    <location>
        <begin position="243"/>
        <end position="361"/>
    </location>
</feature>
<dbReference type="Pfam" id="PF08028">
    <property type="entry name" value="Acyl-CoA_dh_2"/>
    <property type="match status" value="1"/>
</dbReference>
<sequence>MEMLEQSTMNERLNVLKQHVQPFKERAARHDEEASFPVENIETLKNIGYTGLTVPQRYGGKGISLLELVKAQEIIGKADGSTALSIGWHMGIVQNLGEQNSWPEDIYASFCKEVLEEGALLNNTATEPATGSPTRGGRPETTAVHKNGEWQITGRKTFATMAPVLDYFVVSATLETDERVANFLIPRESNGLSIEETWDSIAMRGTGSHDLVLDQVHVPQNHLVTYLAPGDKPAAGWLLHIPACYAGIAEAAKDYAVSFAKEYSPNSIDGTISDLPNVRQKIGEMELLSKQSRHFLYNVAAEWDESSYEERQTMKPELGAVKYSVVNNAVTIVDTAMRIAGARSLSRHNPLQRYYRDVRAGLHNPPMDDMTIMQLASDLIKRVET</sequence>
<dbReference type="EC" id="1.-.-.-" evidence="7"/>
<feature type="domain" description="Acyl-CoA dehydrogenase/oxidase N-terminal" evidence="5">
    <location>
        <begin position="24"/>
        <end position="94"/>
    </location>
</feature>
<dbReference type="InterPro" id="IPR046373">
    <property type="entry name" value="Acyl-CoA_Oxase/DH_mid-dom_sf"/>
</dbReference>
<dbReference type="InterPro" id="IPR013107">
    <property type="entry name" value="Acyl-CoA_DH_C"/>
</dbReference>
<dbReference type="SUPFAM" id="SSF56645">
    <property type="entry name" value="Acyl-CoA dehydrogenase NM domain-like"/>
    <property type="match status" value="1"/>
</dbReference>
<keyword evidence="2 7" id="KW-0560">Oxidoreductase</keyword>
<comment type="caution">
    <text evidence="7">The sequence shown here is derived from an EMBL/GenBank/DDBJ whole genome shotgun (WGS) entry which is preliminary data.</text>
</comment>
<dbReference type="Proteomes" id="UP001597520">
    <property type="component" value="Unassembled WGS sequence"/>
</dbReference>
<accession>A0ABW5T3R5</accession>
<reference evidence="8" key="1">
    <citation type="journal article" date="2019" name="Int. J. Syst. Evol. Microbiol.">
        <title>The Global Catalogue of Microorganisms (GCM) 10K type strain sequencing project: providing services to taxonomists for standard genome sequencing and annotation.</title>
        <authorList>
            <consortium name="The Broad Institute Genomics Platform"/>
            <consortium name="The Broad Institute Genome Sequencing Center for Infectious Disease"/>
            <person name="Wu L."/>
            <person name="Ma J."/>
        </authorList>
    </citation>
    <scope>NUCLEOTIDE SEQUENCE [LARGE SCALE GENOMIC DNA]</scope>
    <source>
        <strain evidence="8">KCTC 33792</strain>
    </source>
</reference>
<dbReference type="InterPro" id="IPR006091">
    <property type="entry name" value="Acyl-CoA_Oxase/DH_mid-dom"/>
</dbReference>
<protein>
    <submittedName>
        <fullName evidence="7">Acyl-CoA dehydrogenase family protein</fullName>
        <ecNumber evidence="7">1.-.-.-</ecNumber>
    </submittedName>
</protein>
<dbReference type="InterPro" id="IPR036250">
    <property type="entry name" value="AcylCo_DH-like_C"/>
</dbReference>
<dbReference type="GO" id="GO:0016491">
    <property type="term" value="F:oxidoreductase activity"/>
    <property type="evidence" value="ECO:0007669"/>
    <property type="project" value="UniProtKB-KW"/>
</dbReference>
<dbReference type="SUPFAM" id="SSF47203">
    <property type="entry name" value="Acyl-CoA dehydrogenase C-terminal domain-like"/>
    <property type="match status" value="1"/>
</dbReference>
<evidence type="ECO:0000259" key="4">
    <source>
        <dbReference type="Pfam" id="PF02770"/>
    </source>
</evidence>